<dbReference type="EMBL" id="AGUF01000059">
    <property type="protein sequence ID" value="EHK64608.1"/>
    <property type="molecule type" value="Genomic_DNA"/>
</dbReference>
<organism evidence="2 3">
    <name type="scientific">Achromobacter arsenitoxydans SY8</name>
    <dbReference type="NCBI Taxonomy" id="477184"/>
    <lineage>
        <taxon>Bacteria</taxon>
        <taxon>Pseudomonadati</taxon>
        <taxon>Pseudomonadota</taxon>
        <taxon>Betaproteobacteria</taxon>
        <taxon>Burkholderiales</taxon>
        <taxon>Alcaligenaceae</taxon>
        <taxon>Achromobacter</taxon>
    </lineage>
</organism>
<feature type="signal peptide" evidence="1">
    <location>
        <begin position="1"/>
        <end position="32"/>
    </location>
</feature>
<dbReference type="eggNOG" id="ENOG5032WGE">
    <property type="taxonomic scope" value="Bacteria"/>
</dbReference>
<keyword evidence="1" id="KW-0732">Signal</keyword>
<evidence type="ECO:0000313" key="2">
    <source>
        <dbReference type="EMBL" id="EHK64608.1"/>
    </source>
</evidence>
<dbReference type="OrthoDB" id="9149399at2"/>
<sequence length="409" mass="43661">MPMFKTPARIPHSWLGALALAGLSQITGAVSAAQRTVYAGELQGAGEVVMELDSATAPNGQLSGRYFYPKRGVDIPLKGTDQALLEPKPYWEAAKAGNAAGAQADAAATWQGTRDEQGYRGVWTDARTGKQRNFTLKRVAQYETGAQANDGGIDDDADINATRAPYEALKLAGHAVPVGPDVGSAKVAYRMWQDPRTKFSYPRLSRHPDAQVLARVNHLLEQRHWRMSHAALACLASAYTSGSPSAGTLGNYDEETIAVPWLSSALMTVTEAGSLDCGGAHPNNHFDPYTLDLLRGEYLDWNRIFDAYAPGDAASRPPSAALRDLVSQVQKSLAARDEAGMTEDRSQEGCWELWPGYLALGAATPGALSLSVSGVGHASGVCLGTQAQVPFQDLKAYLKPGGQAYLVTD</sequence>
<evidence type="ECO:0000313" key="3">
    <source>
        <dbReference type="Proteomes" id="UP000003113"/>
    </source>
</evidence>
<comment type="caution">
    <text evidence="2">The sequence shown here is derived from an EMBL/GenBank/DDBJ whole genome shotgun (WGS) entry which is preliminary data.</text>
</comment>
<feature type="chain" id="PRO_5003533071" evidence="1">
    <location>
        <begin position="33"/>
        <end position="409"/>
    </location>
</feature>
<dbReference type="RefSeq" id="WP_008165438.1">
    <property type="nucleotide sequence ID" value="NZ_AGUF01000059.1"/>
</dbReference>
<keyword evidence="3" id="KW-1185">Reference proteome</keyword>
<evidence type="ECO:0000256" key="1">
    <source>
        <dbReference type="SAM" id="SignalP"/>
    </source>
</evidence>
<protein>
    <submittedName>
        <fullName evidence="2">Uncharacterized protein</fullName>
    </submittedName>
</protein>
<gene>
    <name evidence="2" type="ORF">KYC_19484</name>
</gene>
<dbReference type="STRING" id="477184.KYC_19484"/>
<dbReference type="PATRIC" id="fig|477184.5.peg.3828"/>
<dbReference type="AlphaFoldDB" id="H0FAU0"/>
<reference evidence="2 3" key="1">
    <citation type="journal article" date="2012" name="J. Bacteriol.">
        <title>Genome sequence of the highly efficient arsenite-oxidizing bacterium Achromobacter arsenitoxydans SY8.</title>
        <authorList>
            <person name="Li X."/>
            <person name="Hu Y."/>
            <person name="Gong J."/>
            <person name="Lin Y."/>
            <person name="Johnstone L."/>
            <person name="Rensing C."/>
            <person name="Wang G."/>
        </authorList>
    </citation>
    <scope>NUCLEOTIDE SEQUENCE [LARGE SCALE GENOMIC DNA]</scope>
    <source>
        <strain evidence="2 3">SY8</strain>
    </source>
</reference>
<dbReference type="Proteomes" id="UP000003113">
    <property type="component" value="Unassembled WGS sequence"/>
</dbReference>
<name>H0FAU0_9BURK</name>
<proteinExistence type="predicted"/>
<accession>H0FAU0</accession>